<dbReference type="Gene3D" id="3.40.50.300">
    <property type="entry name" value="P-loop containing nucleotide triphosphate hydrolases"/>
    <property type="match status" value="1"/>
</dbReference>
<dbReference type="GO" id="GO:0005634">
    <property type="term" value="C:nucleus"/>
    <property type="evidence" value="ECO:0007669"/>
    <property type="project" value="TreeGrafter"/>
</dbReference>
<dbReference type="GO" id="GO:0036297">
    <property type="term" value="P:interstrand cross-link repair"/>
    <property type="evidence" value="ECO:0007669"/>
    <property type="project" value="TreeGrafter"/>
</dbReference>
<protein>
    <recommendedName>
        <fullName evidence="1">Helicase C-terminal domain-containing protein</fullName>
    </recommendedName>
</protein>
<dbReference type="EMBL" id="RCHU01000155">
    <property type="protein sequence ID" value="TKS12647.1"/>
    <property type="molecule type" value="Genomic_DNA"/>
</dbReference>
<dbReference type="Pfam" id="PF00271">
    <property type="entry name" value="Helicase_C"/>
    <property type="match status" value="1"/>
</dbReference>
<dbReference type="PANTHER" id="PTHR47957:SF3">
    <property type="entry name" value="ATP-DEPENDENT HELICASE HRQ1"/>
    <property type="match status" value="1"/>
</dbReference>
<dbReference type="InterPro" id="IPR027417">
    <property type="entry name" value="P-loop_NTPase"/>
</dbReference>
<dbReference type="PANTHER" id="PTHR47957">
    <property type="entry name" value="ATP-DEPENDENT HELICASE HRQ1"/>
    <property type="match status" value="1"/>
</dbReference>
<dbReference type="AlphaFoldDB" id="A0A4U5QT40"/>
<reference evidence="2" key="1">
    <citation type="submission" date="2018-10" db="EMBL/GenBank/DDBJ databases">
        <title>Population genomic analysis revealed the cold adaptation of white poplar.</title>
        <authorList>
            <person name="Liu Y.-J."/>
        </authorList>
    </citation>
    <scope>NUCLEOTIDE SEQUENCE [LARGE SCALE GENOMIC DNA]</scope>
    <source>
        <strain evidence="2">PAL-ZL1</strain>
    </source>
</reference>
<dbReference type="PROSITE" id="PS51194">
    <property type="entry name" value="HELICASE_CTER"/>
    <property type="match status" value="1"/>
</dbReference>
<comment type="caution">
    <text evidence="2">The sequence shown here is derived from an EMBL/GenBank/DDBJ whole genome shotgun (WGS) entry which is preliminary data.</text>
</comment>
<gene>
    <name evidence="2" type="ORF">D5086_0000061660</name>
</gene>
<dbReference type="STRING" id="43335.A0A4U5QT40"/>
<accession>A0A4U5QT40</accession>
<dbReference type="GO" id="GO:0043138">
    <property type="term" value="F:3'-5' DNA helicase activity"/>
    <property type="evidence" value="ECO:0007669"/>
    <property type="project" value="TreeGrafter"/>
</dbReference>
<dbReference type="Pfam" id="PF09369">
    <property type="entry name" value="MZB"/>
    <property type="match status" value="1"/>
</dbReference>
<name>A0A4U5QT40_POPAL</name>
<sequence length="291" mass="32078">MCFDVGWAALEQDRRQLERDIFSGKLSGIAATNAPELGIDVGHIDAALHLGFPGSVASSWQQAGRSGRRERPSLAVYVSFEEPLDQYFMKFPKTLPWSVLKQHLVCAALEHPLSLLHDEKYFGSSLGNALMSLKNKGDLSFDPSRDSSARIWSYIGHEAVWIPVPQSIKELVEEKQFSIRGGLRAASHALLNCPNPHDSRYFPGRILVYDQHPGGTGVSMQTQPYFPGLLNAALELLTCCHCSGDTGCPNCVQSMVCHEYNEVIIHKDAAIMIIEDVLDAESFFGEANDSS</sequence>
<dbReference type="InterPro" id="IPR018973">
    <property type="entry name" value="MZB"/>
</dbReference>
<dbReference type="Pfam" id="PF22982">
    <property type="entry name" value="WHD_HRQ1"/>
    <property type="match status" value="1"/>
</dbReference>
<dbReference type="InterPro" id="IPR055227">
    <property type="entry name" value="HRQ1_WHD"/>
</dbReference>
<dbReference type="InterPro" id="IPR001650">
    <property type="entry name" value="Helicase_C-like"/>
</dbReference>
<evidence type="ECO:0000313" key="2">
    <source>
        <dbReference type="EMBL" id="TKS12647.1"/>
    </source>
</evidence>
<evidence type="ECO:0000259" key="1">
    <source>
        <dbReference type="PROSITE" id="PS51194"/>
    </source>
</evidence>
<feature type="domain" description="Helicase C-terminal" evidence="1">
    <location>
        <begin position="1"/>
        <end position="117"/>
    </location>
</feature>
<proteinExistence type="predicted"/>
<dbReference type="SUPFAM" id="SSF52540">
    <property type="entry name" value="P-loop containing nucleoside triphosphate hydrolases"/>
    <property type="match status" value="1"/>
</dbReference>
<dbReference type="GO" id="GO:0006289">
    <property type="term" value="P:nucleotide-excision repair"/>
    <property type="evidence" value="ECO:0007669"/>
    <property type="project" value="TreeGrafter"/>
</dbReference>
<organism evidence="2">
    <name type="scientific">Populus alba</name>
    <name type="common">White poplar</name>
    <dbReference type="NCBI Taxonomy" id="43335"/>
    <lineage>
        <taxon>Eukaryota</taxon>
        <taxon>Viridiplantae</taxon>
        <taxon>Streptophyta</taxon>
        <taxon>Embryophyta</taxon>
        <taxon>Tracheophyta</taxon>
        <taxon>Spermatophyta</taxon>
        <taxon>Magnoliopsida</taxon>
        <taxon>eudicotyledons</taxon>
        <taxon>Gunneridae</taxon>
        <taxon>Pentapetalae</taxon>
        <taxon>rosids</taxon>
        <taxon>fabids</taxon>
        <taxon>Malpighiales</taxon>
        <taxon>Salicaceae</taxon>
        <taxon>Saliceae</taxon>
        <taxon>Populus</taxon>
    </lineage>
</organism>